<organism evidence="2">
    <name type="scientific">Anguilla anguilla</name>
    <name type="common">European freshwater eel</name>
    <name type="synonym">Muraena anguilla</name>
    <dbReference type="NCBI Taxonomy" id="7936"/>
    <lineage>
        <taxon>Eukaryota</taxon>
        <taxon>Metazoa</taxon>
        <taxon>Chordata</taxon>
        <taxon>Craniata</taxon>
        <taxon>Vertebrata</taxon>
        <taxon>Euteleostomi</taxon>
        <taxon>Actinopterygii</taxon>
        <taxon>Neopterygii</taxon>
        <taxon>Teleostei</taxon>
        <taxon>Anguilliformes</taxon>
        <taxon>Anguillidae</taxon>
        <taxon>Anguilla</taxon>
    </lineage>
</organism>
<reference evidence="2" key="2">
    <citation type="journal article" date="2015" name="Fish Shellfish Immunol.">
        <title>Early steps in the European eel (Anguilla anguilla)-Vibrio vulnificus interaction in the gills: Role of the RtxA13 toxin.</title>
        <authorList>
            <person name="Callol A."/>
            <person name="Pajuelo D."/>
            <person name="Ebbesson L."/>
            <person name="Teles M."/>
            <person name="MacKenzie S."/>
            <person name="Amaro C."/>
        </authorList>
    </citation>
    <scope>NUCLEOTIDE SEQUENCE</scope>
</reference>
<dbReference type="AlphaFoldDB" id="A0A0E9XB14"/>
<proteinExistence type="predicted"/>
<accession>A0A0E9XB14</accession>
<name>A0A0E9XB14_ANGAN</name>
<dbReference type="EMBL" id="GBXM01009709">
    <property type="protein sequence ID" value="JAH98868.1"/>
    <property type="molecule type" value="Transcribed_RNA"/>
</dbReference>
<evidence type="ECO:0000313" key="2">
    <source>
        <dbReference type="EMBL" id="JAH98868.1"/>
    </source>
</evidence>
<protein>
    <submittedName>
        <fullName evidence="2">Uncharacterized protein</fullName>
    </submittedName>
</protein>
<feature type="region of interest" description="Disordered" evidence="1">
    <location>
        <begin position="1"/>
        <end position="20"/>
    </location>
</feature>
<evidence type="ECO:0000256" key="1">
    <source>
        <dbReference type="SAM" id="MobiDB-lite"/>
    </source>
</evidence>
<reference evidence="2" key="1">
    <citation type="submission" date="2014-11" db="EMBL/GenBank/DDBJ databases">
        <authorList>
            <person name="Amaro Gonzalez C."/>
        </authorList>
    </citation>
    <scope>NUCLEOTIDE SEQUENCE</scope>
</reference>
<sequence length="50" mass="5752">MHPSSFEMDSIHPSSSGNFPFVTKSQQMQLYNSLNKSGTEFISVLFRRRV</sequence>